<feature type="region of interest" description="Disordered" evidence="1">
    <location>
        <begin position="16"/>
        <end position="67"/>
    </location>
</feature>
<dbReference type="EMBL" id="CAJGYO010000007">
    <property type="protein sequence ID" value="CAD6247885.1"/>
    <property type="molecule type" value="Genomic_DNA"/>
</dbReference>
<feature type="domain" description="Retrotransposon gag" evidence="2">
    <location>
        <begin position="147"/>
        <end position="215"/>
    </location>
</feature>
<name>A0A811PPU6_9POAL</name>
<evidence type="ECO:0000313" key="3">
    <source>
        <dbReference type="EMBL" id="CAD6247885.1"/>
    </source>
</evidence>
<reference evidence="3" key="1">
    <citation type="submission" date="2020-10" db="EMBL/GenBank/DDBJ databases">
        <authorList>
            <person name="Han B."/>
            <person name="Lu T."/>
            <person name="Zhao Q."/>
            <person name="Huang X."/>
            <person name="Zhao Y."/>
        </authorList>
    </citation>
    <scope>NUCLEOTIDE SEQUENCE</scope>
</reference>
<dbReference type="InterPro" id="IPR005162">
    <property type="entry name" value="Retrotrans_gag_dom"/>
</dbReference>
<accession>A0A811PPU6</accession>
<protein>
    <recommendedName>
        <fullName evidence="2">Retrotransposon gag domain-containing protein</fullName>
    </recommendedName>
</protein>
<dbReference type="OrthoDB" id="1749531at2759"/>
<dbReference type="AlphaFoldDB" id="A0A811PPU6"/>
<organism evidence="3 4">
    <name type="scientific">Miscanthus lutarioriparius</name>
    <dbReference type="NCBI Taxonomy" id="422564"/>
    <lineage>
        <taxon>Eukaryota</taxon>
        <taxon>Viridiplantae</taxon>
        <taxon>Streptophyta</taxon>
        <taxon>Embryophyta</taxon>
        <taxon>Tracheophyta</taxon>
        <taxon>Spermatophyta</taxon>
        <taxon>Magnoliopsida</taxon>
        <taxon>Liliopsida</taxon>
        <taxon>Poales</taxon>
        <taxon>Poaceae</taxon>
        <taxon>PACMAD clade</taxon>
        <taxon>Panicoideae</taxon>
        <taxon>Andropogonodae</taxon>
        <taxon>Andropogoneae</taxon>
        <taxon>Saccharinae</taxon>
        <taxon>Miscanthus</taxon>
    </lineage>
</organism>
<keyword evidence="4" id="KW-1185">Reference proteome</keyword>
<gene>
    <name evidence="3" type="ORF">NCGR_LOCUS32061</name>
</gene>
<evidence type="ECO:0000259" key="2">
    <source>
        <dbReference type="Pfam" id="PF03732"/>
    </source>
</evidence>
<evidence type="ECO:0000313" key="4">
    <source>
        <dbReference type="Proteomes" id="UP000604825"/>
    </source>
</evidence>
<comment type="caution">
    <text evidence="3">The sequence shown here is derived from an EMBL/GenBank/DDBJ whole genome shotgun (WGS) entry which is preliminary data.</text>
</comment>
<feature type="compositionally biased region" description="Basic and acidic residues" evidence="1">
    <location>
        <begin position="57"/>
        <end position="67"/>
    </location>
</feature>
<dbReference type="Proteomes" id="UP000604825">
    <property type="component" value="Unassembled WGS sequence"/>
</dbReference>
<dbReference type="Pfam" id="PF03732">
    <property type="entry name" value="Retrotrans_gag"/>
    <property type="match status" value="1"/>
</dbReference>
<sequence>MAKSVEELSSQFEKMLKQFTGAADDGSGTAPPVHPPPGSRWMDLNLAPGSSSCSPARDGERPKGHGEHCSGILGLRPQNFGKGTFAAPNPPPIISVDNDAPANCRSPPFPKMEFPKFDGEFPRLWRDQCEVFFEVYAVHPSLWTWFTTLNFKGMAASWLQTVQRNGQITDWDRLCDMVMNKFDWNQYQLLLKRFEKLKQKDSVEEYQMEFEKLAKGGDSSSYFIA</sequence>
<proteinExistence type="predicted"/>
<evidence type="ECO:0000256" key="1">
    <source>
        <dbReference type="SAM" id="MobiDB-lite"/>
    </source>
</evidence>